<dbReference type="InterPro" id="IPR019870">
    <property type="entry name" value="Se_metab_YedF"/>
</dbReference>
<organism evidence="2 3">
    <name type="scientific">Xylocopilactobacillus apicola</name>
    <dbReference type="NCBI Taxonomy" id="2932184"/>
    <lineage>
        <taxon>Bacteria</taxon>
        <taxon>Bacillati</taxon>
        <taxon>Bacillota</taxon>
        <taxon>Bacilli</taxon>
        <taxon>Lactobacillales</taxon>
        <taxon>Lactobacillaceae</taxon>
        <taxon>Xylocopilactobacillus</taxon>
    </lineage>
</organism>
<dbReference type="InterPro" id="IPR001455">
    <property type="entry name" value="TusA-like"/>
</dbReference>
<dbReference type="Gene3D" id="3.30.110.40">
    <property type="entry name" value="TusA-like domain"/>
    <property type="match status" value="1"/>
</dbReference>
<keyword evidence="3" id="KW-1185">Reference proteome</keyword>
<dbReference type="InterPro" id="IPR003787">
    <property type="entry name" value="Sulphur_relay_DsrE/F-like"/>
</dbReference>
<dbReference type="NCBIfam" id="TIGR03527">
    <property type="entry name" value="selenium_YedF"/>
    <property type="match status" value="1"/>
</dbReference>
<dbReference type="AlphaFoldDB" id="A0AAU9CUD3"/>
<name>A0AAU9CUD3_9LACO</name>
<evidence type="ECO:0000313" key="3">
    <source>
        <dbReference type="Proteomes" id="UP001321861"/>
    </source>
</evidence>
<dbReference type="InterPro" id="IPR027396">
    <property type="entry name" value="DsrEFH-like"/>
</dbReference>
<dbReference type="Proteomes" id="UP001321861">
    <property type="component" value="Chromosome"/>
</dbReference>
<protein>
    <submittedName>
        <fullName evidence="2">Selenium metabolism protein YedF</fullName>
    </submittedName>
</protein>
<dbReference type="Pfam" id="PF02635">
    <property type="entry name" value="DsrE"/>
    <property type="match status" value="1"/>
</dbReference>
<sequence>MKKIDARGLACPLPVIKAKKALRDHTEIQITVDNEEAAENLEKLAQQLQYSFSKQEIGNQDVQIEINRENSAIQRIPTPAKVSQAIDDNLTQAIEPAFVNNVRLSDGYLTVIGTNVMGQGDDQLGAILMKSFIYSLTEQDVLPETVIFFNGGVKLLVEGSESVPDIKALQEKGVKILVCGTCVDFYGIKDQLQVGEITNLYHILELMRKAQRIVKP</sequence>
<dbReference type="RefSeq" id="WP_317635565.1">
    <property type="nucleotide sequence ID" value="NZ_AP026802.1"/>
</dbReference>
<proteinExistence type="predicted"/>
<dbReference type="Pfam" id="PF01206">
    <property type="entry name" value="TusA"/>
    <property type="match status" value="1"/>
</dbReference>
<dbReference type="Gene3D" id="3.40.1260.10">
    <property type="entry name" value="DsrEFH-like"/>
    <property type="match status" value="1"/>
</dbReference>
<dbReference type="EMBL" id="AP026802">
    <property type="protein sequence ID" value="BDR57607.1"/>
    <property type="molecule type" value="Genomic_DNA"/>
</dbReference>
<accession>A0AAU9CUD3</accession>
<reference evidence="2 3" key="1">
    <citation type="journal article" date="2023" name="Microbiol. Spectr.">
        <title>Symbiosis of Carpenter Bees with Uncharacterized Lactic Acid Bacteria Showing NAD Auxotrophy.</title>
        <authorList>
            <person name="Kawasaki S."/>
            <person name="Ozawa K."/>
            <person name="Mori T."/>
            <person name="Yamamoto A."/>
            <person name="Ito M."/>
            <person name="Ohkuma M."/>
            <person name="Sakamoto M."/>
            <person name="Matsutani M."/>
        </authorList>
    </citation>
    <scope>NUCLEOTIDE SEQUENCE [LARGE SCALE GENOMIC DNA]</scope>
    <source>
        <strain evidence="2 3">XA3</strain>
    </source>
</reference>
<gene>
    <name evidence="2" type="ORF">XA3_00480</name>
</gene>
<dbReference type="KEGG" id="xap:XA3_00480"/>
<dbReference type="SUPFAM" id="SSF64307">
    <property type="entry name" value="SirA-like"/>
    <property type="match status" value="1"/>
</dbReference>
<feature type="domain" description="UPF0033" evidence="1">
    <location>
        <begin position="2"/>
        <end position="67"/>
    </location>
</feature>
<dbReference type="InterPro" id="IPR036868">
    <property type="entry name" value="TusA-like_sf"/>
</dbReference>
<evidence type="ECO:0000313" key="2">
    <source>
        <dbReference type="EMBL" id="BDR57607.1"/>
    </source>
</evidence>
<dbReference type="SUPFAM" id="SSF75169">
    <property type="entry name" value="DsrEFH-like"/>
    <property type="match status" value="1"/>
</dbReference>
<evidence type="ECO:0000259" key="1">
    <source>
        <dbReference type="Pfam" id="PF01206"/>
    </source>
</evidence>